<dbReference type="InterPro" id="IPR025668">
    <property type="entry name" value="Tnp_DDE_dom"/>
</dbReference>
<reference evidence="2" key="3">
    <citation type="submission" date="2016-12" db="EMBL/GenBank/DDBJ databases">
        <title>Annotation of the draft genome assembly of Crocosphaera watsonii WH 8501.</title>
        <authorList>
            <consortium name="US DOE Joint Genome Institute (JGI-ORNL)"/>
            <person name="Larimer F."/>
            <person name="Land M."/>
        </authorList>
    </citation>
    <scope>NUCLEOTIDE SEQUENCE</scope>
    <source>
        <strain evidence="2">WH 8501</strain>
    </source>
</reference>
<evidence type="ECO:0000259" key="1">
    <source>
        <dbReference type="Pfam" id="PF13701"/>
    </source>
</evidence>
<reference evidence="2" key="2">
    <citation type="submission" date="2005-06" db="EMBL/GenBank/DDBJ databases">
        <title>Sequencing of the draft genome and assembly of Crocosphaera watsonii WH 8501.</title>
        <authorList>
            <consortium name="US DOE Joint Genome Institute (JGI-PGF)"/>
            <person name="Copeland A."/>
            <person name="Lucas S."/>
            <person name="Lapidus A."/>
            <person name="Barry K."/>
            <person name="Detter C."/>
            <person name="Glavina T."/>
            <person name="Hammon N."/>
            <person name="Israni S."/>
            <person name="Pitluck S."/>
            <person name="Richardson P."/>
        </authorList>
    </citation>
    <scope>NUCLEOTIDE SEQUENCE [LARGE SCALE GENOMIC DNA]</scope>
    <source>
        <strain evidence="2">WH 8501</strain>
    </source>
</reference>
<sequence length="109" mass="12252">MDKKLGITEKFGNCFQDHRHQSCVDHSVHELLAQRLYGIILGYEDVNDHDKLRHDPALKIALEKLNELEDKVISDKGDPLRSPLTPLKKGGIIGKAGIFKCGNHLKRDG</sequence>
<dbReference type="AlphaFoldDB" id="Q4BXD8"/>
<comment type="caution">
    <text evidence="2">The sequence shown here is derived from an EMBL/GenBank/DDBJ whole genome shotgun (WGS) entry which is preliminary data.</text>
</comment>
<dbReference type="Pfam" id="PF13701">
    <property type="entry name" value="DDE_Tnp_1_4"/>
    <property type="match status" value="1"/>
</dbReference>
<reference evidence="2" key="1">
    <citation type="submission" date="2004-02" db="EMBL/GenBank/DDBJ databases">
        <authorList>
            <consortium name="DOE Joint Genome Institute"/>
        </authorList>
    </citation>
    <scope>NUCLEOTIDE SEQUENCE [LARGE SCALE GENOMIC DNA]</scope>
    <source>
        <strain evidence="2">WH 8501</strain>
    </source>
</reference>
<accession>Q4BXD8</accession>
<dbReference type="KEGG" id="cwa:CwatDRAFT_0763"/>
<name>Q4BXD8_CROWT</name>
<keyword evidence="3" id="KW-1185">Reference proteome</keyword>
<protein>
    <recommendedName>
        <fullName evidence="1">Transposase DDE domain-containing protein</fullName>
    </recommendedName>
</protein>
<organism evidence="2 3">
    <name type="scientific">Crocosphaera watsonii WH 8501</name>
    <dbReference type="NCBI Taxonomy" id="165597"/>
    <lineage>
        <taxon>Bacteria</taxon>
        <taxon>Bacillati</taxon>
        <taxon>Cyanobacteriota</taxon>
        <taxon>Cyanophyceae</taxon>
        <taxon>Oscillatoriophycideae</taxon>
        <taxon>Chroococcales</taxon>
        <taxon>Aphanothecaceae</taxon>
        <taxon>Crocosphaera</taxon>
    </lineage>
</organism>
<proteinExistence type="predicted"/>
<evidence type="ECO:0000313" key="2">
    <source>
        <dbReference type="EMBL" id="EAM48563.1"/>
    </source>
</evidence>
<feature type="domain" description="Transposase DDE" evidence="1">
    <location>
        <begin position="2"/>
        <end position="74"/>
    </location>
</feature>
<dbReference type="Proteomes" id="UP000003922">
    <property type="component" value="Unassembled WGS sequence"/>
</dbReference>
<gene>
    <name evidence="2" type="ORF">CwatDRAFT_0763</name>
</gene>
<evidence type="ECO:0000313" key="3">
    <source>
        <dbReference type="Proteomes" id="UP000003922"/>
    </source>
</evidence>
<dbReference type="EMBL" id="AADV02000133">
    <property type="protein sequence ID" value="EAM48563.1"/>
    <property type="molecule type" value="Genomic_DNA"/>
</dbReference>